<protein>
    <submittedName>
        <fullName evidence="2">CYTH domain-containing protein</fullName>
    </submittedName>
</protein>
<dbReference type="SUPFAM" id="SSF55154">
    <property type="entry name" value="CYTH-like phosphatases"/>
    <property type="match status" value="1"/>
</dbReference>
<dbReference type="PIRSF" id="PIRSF016487">
    <property type="entry name" value="CYTH_UCP016487"/>
    <property type="match status" value="1"/>
</dbReference>
<sequence length="158" mass="18146">MHLEIERKFLVRGEAFKSMASHTLEMVQAFLSTDPERTVRVRKIDDRGWLTIKGITEAGGTTRREWEFPISGEEAETLLEICLPGAIHKTRYRVPFEGLDFEVDEFHDQNEGLVLAEVELSSEAQEVALPDWIDEEVTGDPAYYNSQLSIKPYTTWNK</sequence>
<dbReference type="AlphaFoldDB" id="A0A1I6G562"/>
<dbReference type="CDD" id="cd07891">
    <property type="entry name" value="CYTH-like_CthTTM-like_1"/>
    <property type="match status" value="1"/>
</dbReference>
<reference evidence="2 3" key="1">
    <citation type="submission" date="2016-10" db="EMBL/GenBank/DDBJ databases">
        <authorList>
            <person name="de Groot N.N."/>
        </authorList>
    </citation>
    <scope>NUCLEOTIDE SEQUENCE [LARGE SCALE GENOMIC DNA]</scope>
    <source>
        <strain evidence="2 3">DSM 21019</strain>
    </source>
</reference>
<organism evidence="2 3">
    <name type="scientific">Robiginitalea myxolifaciens</name>
    <dbReference type="NCBI Taxonomy" id="400055"/>
    <lineage>
        <taxon>Bacteria</taxon>
        <taxon>Pseudomonadati</taxon>
        <taxon>Bacteroidota</taxon>
        <taxon>Flavobacteriia</taxon>
        <taxon>Flavobacteriales</taxon>
        <taxon>Flavobacteriaceae</taxon>
        <taxon>Robiginitalea</taxon>
    </lineage>
</organism>
<dbReference type="EMBL" id="FOYQ01000001">
    <property type="protein sequence ID" value="SFR37335.1"/>
    <property type="molecule type" value="Genomic_DNA"/>
</dbReference>
<dbReference type="Proteomes" id="UP000199534">
    <property type="component" value="Unassembled WGS sequence"/>
</dbReference>
<keyword evidence="3" id="KW-1185">Reference proteome</keyword>
<evidence type="ECO:0000259" key="1">
    <source>
        <dbReference type="PROSITE" id="PS51707"/>
    </source>
</evidence>
<evidence type="ECO:0000313" key="2">
    <source>
        <dbReference type="EMBL" id="SFR37335.1"/>
    </source>
</evidence>
<dbReference type="InterPro" id="IPR012042">
    <property type="entry name" value="NeuTTM/CthTTM-like"/>
</dbReference>
<gene>
    <name evidence="2" type="ORF">SAMN04490243_1261</name>
</gene>
<dbReference type="OrthoDB" id="9805588at2"/>
<dbReference type="RefSeq" id="WP_092981555.1">
    <property type="nucleotide sequence ID" value="NZ_FOYQ01000001.1"/>
</dbReference>
<dbReference type="InterPro" id="IPR033469">
    <property type="entry name" value="CYTH-like_dom_sf"/>
</dbReference>
<dbReference type="PANTHER" id="PTHR40114">
    <property type="entry name" value="SLR0698 PROTEIN"/>
    <property type="match status" value="1"/>
</dbReference>
<dbReference type="PROSITE" id="PS51707">
    <property type="entry name" value="CYTH"/>
    <property type="match status" value="1"/>
</dbReference>
<proteinExistence type="predicted"/>
<evidence type="ECO:0000313" key="3">
    <source>
        <dbReference type="Proteomes" id="UP000199534"/>
    </source>
</evidence>
<dbReference type="Gene3D" id="2.40.320.10">
    <property type="entry name" value="Hypothetical Protein Pfu-838710-001"/>
    <property type="match status" value="1"/>
</dbReference>
<dbReference type="STRING" id="400055.SAMN04490243_1261"/>
<dbReference type="Pfam" id="PF01928">
    <property type="entry name" value="CYTH"/>
    <property type="match status" value="1"/>
</dbReference>
<accession>A0A1I6G562</accession>
<dbReference type="SMART" id="SM01118">
    <property type="entry name" value="CYTH"/>
    <property type="match status" value="1"/>
</dbReference>
<dbReference type="InterPro" id="IPR023577">
    <property type="entry name" value="CYTH_domain"/>
</dbReference>
<name>A0A1I6G562_9FLAO</name>
<feature type="domain" description="CYTH" evidence="1">
    <location>
        <begin position="2"/>
        <end position="150"/>
    </location>
</feature>
<dbReference type="PANTHER" id="PTHR40114:SF1">
    <property type="entry name" value="SLR0698 PROTEIN"/>
    <property type="match status" value="1"/>
</dbReference>